<dbReference type="PANTHER" id="PTHR43630:SF2">
    <property type="entry name" value="GLYCOSYLTRANSFERASE"/>
    <property type="match status" value="1"/>
</dbReference>
<dbReference type="EMBL" id="JAVTTO010000004">
    <property type="protein sequence ID" value="MDT7833082.1"/>
    <property type="molecule type" value="Genomic_DNA"/>
</dbReference>
<dbReference type="Gene3D" id="3.90.550.10">
    <property type="entry name" value="Spore Coat Polysaccharide Biosynthesis Protein SpsA, Chain A"/>
    <property type="match status" value="1"/>
</dbReference>
<keyword evidence="5" id="KW-1185">Reference proteome</keyword>
<dbReference type="EC" id="2.4.-.-" evidence="4"/>
<keyword evidence="4" id="KW-0328">Glycosyltransferase</keyword>
<dbReference type="Proteomes" id="UP001257277">
    <property type="component" value="Unassembled WGS sequence"/>
</dbReference>
<comment type="caution">
    <text evidence="4">The sequence shown here is derived from an EMBL/GenBank/DDBJ whole genome shotgun (WGS) entry which is preliminary data.</text>
</comment>
<evidence type="ECO:0000313" key="5">
    <source>
        <dbReference type="Proteomes" id="UP001257277"/>
    </source>
</evidence>
<dbReference type="InterPro" id="IPR001173">
    <property type="entry name" value="Glyco_trans_2-like"/>
</dbReference>
<proteinExistence type="inferred from homology"/>
<evidence type="ECO:0000259" key="3">
    <source>
        <dbReference type="Pfam" id="PF00535"/>
    </source>
</evidence>
<reference evidence="4 5" key="1">
    <citation type="submission" date="2023-09" db="EMBL/GenBank/DDBJ databases">
        <title>Novel taxa isolated from Blanes Bay.</title>
        <authorList>
            <person name="Rey-Velasco X."/>
            <person name="Lucena T."/>
        </authorList>
    </citation>
    <scope>NUCLEOTIDE SEQUENCE [LARGE SCALE GENOMIC DNA]</scope>
    <source>
        <strain evidence="4 5">S356</strain>
    </source>
</reference>
<dbReference type="Pfam" id="PF00535">
    <property type="entry name" value="Glycos_transf_2"/>
    <property type="match status" value="1"/>
</dbReference>
<evidence type="ECO:0000256" key="2">
    <source>
        <dbReference type="SAM" id="Phobius"/>
    </source>
</evidence>
<keyword evidence="2" id="KW-0812">Transmembrane</keyword>
<comment type="similarity">
    <text evidence="1">Belongs to the glycosyltransferase 2 family. WaaE/KdtX subfamily.</text>
</comment>
<dbReference type="SUPFAM" id="SSF53448">
    <property type="entry name" value="Nucleotide-diphospho-sugar transferases"/>
    <property type="match status" value="1"/>
</dbReference>
<dbReference type="InterPro" id="IPR029044">
    <property type="entry name" value="Nucleotide-diphossugar_trans"/>
</dbReference>
<feature type="domain" description="Glycosyltransferase 2-like" evidence="3">
    <location>
        <begin position="6"/>
        <end position="110"/>
    </location>
</feature>
<accession>A0ABU3LJ44</accession>
<sequence length="251" mass="29476">MKKITAIIPTLNEEERVENALKSVEFADEIIVIDSFSTDNTVSIVEKTKARLLQRKFDDFSNQKNYAIDHASHDWIVWLDADEVVNEALRNEIIDSVENPGDHVGFYVYRTFFFKEKALRYSGTQNDKIVRLFNKKYCRYEGKVHEKIKTQGKLGILEHRILHYSYIGFDRYIAKLNLHSTLKSEELFEGGLIITPFHLIIKPLARFIKHYFIKLGFLDGFRGFVLSYALSYGVLVRYIKLWALKQKKRKE</sequence>
<gene>
    <name evidence="4" type="ORF">RQM59_11860</name>
</gene>
<evidence type="ECO:0000256" key="1">
    <source>
        <dbReference type="ARBA" id="ARBA00038494"/>
    </source>
</evidence>
<keyword evidence="2" id="KW-0472">Membrane</keyword>
<protein>
    <submittedName>
        <fullName evidence="4">Glycosyltransferase family 2 protein</fullName>
        <ecNumber evidence="4">2.4.-.-</ecNumber>
    </submittedName>
</protein>
<keyword evidence="2" id="KW-1133">Transmembrane helix</keyword>
<dbReference type="CDD" id="cd02511">
    <property type="entry name" value="Beta4Glucosyltransferase"/>
    <property type="match status" value="1"/>
</dbReference>
<keyword evidence="4" id="KW-0808">Transferase</keyword>
<dbReference type="PANTHER" id="PTHR43630">
    <property type="entry name" value="POLY-BETA-1,6-N-ACETYL-D-GLUCOSAMINE SYNTHASE"/>
    <property type="match status" value="1"/>
</dbReference>
<organism evidence="4 5">
    <name type="scientific">Asprobacillus argus</name>
    <dbReference type="NCBI Taxonomy" id="3076534"/>
    <lineage>
        <taxon>Bacteria</taxon>
        <taxon>Pseudomonadati</taxon>
        <taxon>Bacteroidota</taxon>
        <taxon>Flavobacteriia</taxon>
        <taxon>Flavobacteriales</taxon>
        <taxon>Flavobacteriaceae</taxon>
        <taxon>Asprobacillus</taxon>
    </lineage>
</organism>
<feature type="transmembrane region" description="Helical" evidence="2">
    <location>
        <begin position="220"/>
        <end position="239"/>
    </location>
</feature>
<dbReference type="RefSeq" id="WP_349242333.1">
    <property type="nucleotide sequence ID" value="NZ_JAVTTO010000004.1"/>
</dbReference>
<evidence type="ECO:0000313" key="4">
    <source>
        <dbReference type="EMBL" id="MDT7833082.1"/>
    </source>
</evidence>
<name>A0ABU3LJ44_9FLAO</name>
<dbReference type="GO" id="GO:0016757">
    <property type="term" value="F:glycosyltransferase activity"/>
    <property type="evidence" value="ECO:0007669"/>
    <property type="project" value="UniProtKB-KW"/>
</dbReference>